<feature type="domain" description="Heterokaryon incompatibility" evidence="1">
    <location>
        <begin position="310"/>
        <end position="387"/>
    </location>
</feature>
<dbReference type="OrthoDB" id="2426273at2759"/>
<dbReference type="PANTHER" id="PTHR39596">
    <property type="match status" value="1"/>
</dbReference>
<dbReference type="AlphaFoldDB" id="A0A0C3PEY8"/>
<dbReference type="EMBL" id="KN831963">
    <property type="protein sequence ID" value="KIO06454.1"/>
    <property type="molecule type" value="Genomic_DNA"/>
</dbReference>
<dbReference type="Proteomes" id="UP000054217">
    <property type="component" value="Unassembled WGS sequence"/>
</dbReference>
<evidence type="ECO:0000313" key="2">
    <source>
        <dbReference type="EMBL" id="KIO06454.1"/>
    </source>
</evidence>
<evidence type="ECO:0000313" key="3">
    <source>
        <dbReference type="Proteomes" id="UP000054217"/>
    </source>
</evidence>
<protein>
    <recommendedName>
        <fullName evidence="1">Heterokaryon incompatibility domain-containing protein</fullName>
    </recommendedName>
</protein>
<accession>A0A0C3PEY8</accession>
<keyword evidence="3" id="KW-1185">Reference proteome</keyword>
<dbReference type="PANTHER" id="PTHR39596:SF2">
    <property type="entry name" value="HET DOMAIN PROTEIN (AFU_ORTHOLOGUE AFUA_1G17550)-RELATED"/>
    <property type="match status" value="1"/>
</dbReference>
<dbReference type="Pfam" id="PF06985">
    <property type="entry name" value="HET"/>
    <property type="match status" value="1"/>
</dbReference>
<evidence type="ECO:0000259" key="1">
    <source>
        <dbReference type="Pfam" id="PF06985"/>
    </source>
</evidence>
<name>A0A0C3PEY8_PISTI</name>
<dbReference type="STRING" id="870435.A0A0C3PEY8"/>
<dbReference type="InParanoid" id="A0A0C3PEY8"/>
<sequence length="697" mass="78109">MTSAGTFTDQSTRDRNLFKDTIWLGGVHDGYPQVSFAEYRKIRITGEVKSNSRKSAALTQSHLTFGLLESVMRIRVQESVLLRKQNDGRVIIASDNLHQLLRVWQYRILEEGDTDYCQQWAADVQSILTQAERILSFELHFENGSFFLARLPQYDFEMILLQLASIGEALTEGRLTFPSSVQLRPGISWAFAAGAASLYQKQMEEAGWCPFLIRIASERVCTLTYASTQRPFLRGGVKLHSHCTWEECAANNINSENYTNPHITSTCVCTYSQPPFPDVAGLLSRGHIPVLRWDKAHHKFLVGTSSDNPYVAISHVWADGLGSTTEKGLPMCQIDALVFATQRFISTGAFWIDSLCVPEVRDLRKRAIGLMSKTYGDAQVVLVLDSGIRSCSISAPREERLLRVLSSGWMQRLWTLQEALLANKLVFMFHDGILSIDDLLPTRPDYEVKDTLLLSLAAEVFRLTKYRRYSSVMHDGFTIADVVTCLRHRMTSKAEDETLAISGLLNVNPSGLVNLAPQQRMKSLLLGVGKVPRKIIFLNGEKLSDFGFSWAPSTLMGHNMDIGFEADANVSPTGLHADYVAIYFRTTMVSTQRTIRLLLPEEEVYVEVDHDGNPFECNALLLPSQVASYDFGLGVAVLVTGADTIKSEERAGDRLVCKYQMRFLLATKSLRSDKEGPTNKDFLRVQAKSGMMRVKLV</sequence>
<dbReference type="InterPro" id="IPR010730">
    <property type="entry name" value="HET"/>
</dbReference>
<reference evidence="3" key="2">
    <citation type="submission" date="2015-01" db="EMBL/GenBank/DDBJ databases">
        <title>Evolutionary Origins and Diversification of the Mycorrhizal Mutualists.</title>
        <authorList>
            <consortium name="DOE Joint Genome Institute"/>
            <consortium name="Mycorrhizal Genomics Consortium"/>
            <person name="Kohler A."/>
            <person name="Kuo A."/>
            <person name="Nagy L.G."/>
            <person name="Floudas D."/>
            <person name="Copeland A."/>
            <person name="Barry K.W."/>
            <person name="Cichocki N."/>
            <person name="Veneault-Fourrey C."/>
            <person name="LaButti K."/>
            <person name="Lindquist E.A."/>
            <person name="Lipzen A."/>
            <person name="Lundell T."/>
            <person name="Morin E."/>
            <person name="Murat C."/>
            <person name="Riley R."/>
            <person name="Ohm R."/>
            <person name="Sun H."/>
            <person name="Tunlid A."/>
            <person name="Henrissat B."/>
            <person name="Grigoriev I.V."/>
            <person name="Hibbett D.S."/>
            <person name="Martin F."/>
        </authorList>
    </citation>
    <scope>NUCLEOTIDE SEQUENCE [LARGE SCALE GENOMIC DNA]</scope>
    <source>
        <strain evidence="3">Marx 270</strain>
    </source>
</reference>
<reference evidence="2 3" key="1">
    <citation type="submission" date="2014-04" db="EMBL/GenBank/DDBJ databases">
        <authorList>
            <consortium name="DOE Joint Genome Institute"/>
            <person name="Kuo A."/>
            <person name="Kohler A."/>
            <person name="Costa M.D."/>
            <person name="Nagy L.G."/>
            <person name="Floudas D."/>
            <person name="Copeland A."/>
            <person name="Barry K.W."/>
            <person name="Cichocki N."/>
            <person name="Veneault-Fourrey C."/>
            <person name="LaButti K."/>
            <person name="Lindquist E.A."/>
            <person name="Lipzen A."/>
            <person name="Lundell T."/>
            <person name="Morin E."/>
            <person name="Murat C."/>
            <person name="Sun H."/>
            <person name="Tunlid A."/>
            <person name="Henrissat B."/>
            <person name="Grigoriev I.V."/>
            <person name="Hibbett D.S."/>
            <person name="Martin F."/>
            <person name="Nordberg H.P."/>
            <person name="Cantor M.N."/>
            <person name="Hua S.X."/>
        </authorList>
    </citation>
    <scope>NUCLEOTIDE SEQUENCE [LARGE SCALE GENOMIC DNA]</scope>
    <source>
        <strain evidence="2 3">Marx 270</strain>
    </source>
</reference>
<dbReference type="HOGENOM" id="CLU_009388_1_1_1"/>
<organism evidence="2 3">
    <name type="scientific">Pisolithus tinctorius Marx 270</name>
    <dbReference type="NCBI Taxonomy" id="870435"/>
    <lineage>
        <taxon>Eukaryota</taxon>
        <taxon>Fungi</taxon>
        <taxon>Dikarya</taxon>
        <taxon>Basidiomycota</taxon>
        <taxon>Agaricomycotina</taxon>
        <taxon>Agaricomycetes</taxon>
        <taxon>Agaricomycetidae</taxon>
        <taxon>Boletales</taxon>
        <taxon>Sclerodermatineae</taxon>
        <taxon>Pisolithaceae</taxon>
        <taxon>Pisolithus</taxon>
    </lineage>
</organism>
<proteinExistence type="predicted"/>
<gene>
    <name evidence="2" type="ORF">M404DRAFT_999113</name>
</gene>